<reference evidence="6" key="1">
    <citation type="submission" date="2020-07" db="EMBL/GenBank/DDBJ databases">
        <authorList>
            <person name="Tarantini F.S."/>
            <person name="Hong K.W."/>
            <person name="Chan K.G."/>
        </authorList>
    </citation>
    <scope>NUCLEOTIDE SEQUENCE</scope>
    <source>
        <strain evidence="6">32-07</strain>
    </source>
</reference>
<evidence type="ECO:0000259" key="4">
    <source>
        <dbReference type="Pfam" id="PF00561"/>
    </source>
</evidence>
<dbReference type="InterPro" id="IPR029058">
    <property type="entry name" value="AB_hydrolase_fold"/>
</dbReference>
<feature type="domain" description="Peptidase S33 tripeptidyl aminopeptidase-like C-terminal" evidence="5">
    <location>
        <begin position="412"/>
        <end position="508"/>
    </location>
</feature>
<evidence type="ECO:0000259" key="5">
    <source>
        <dbReference type="Pfam" id="PF08386"/>
    </source>
</evidence>
<protein>
    <submittedName>
        <fullName evidence="6">Alpha/beta hydrolase</fullName>
    </submittedName>
</protein>
<dbReference type="RefSeq" id="WP_231329155.1">
    <property type="nucleotide sequence ID" value="NZ_CP059572.1"/>
</dbReference>
<dbReference type="InterPro" id="IPR051601">
    <property type="entry name" value="Serine_prot/Carboxylest_S33"/>
</dbReference>
<dbReference type="PANTHER" id="PTHR43248">
    <property type="entry name" value="2-SUCCINYL-6-HYDROXY-2,4-CYCLOHEXADIENE-1-CARBOXYLATE SYNTHASE"/>
    <property type="match status" value="1"/>
</dbReference>
<evidence type="ECO:0000313" key="7">
    <source>
        <dbReference type="Proteomes" id="UP001049518"/>
    </source>
</evidence>
<dbReference type="GO" id="GO:0016787">
    <property type="term" value="F:hydrolase activity"/>
    <property type="evidence" value="ECO:0007669"/>
    <property type="project" value="UniProtKB-KW"/>
</dbReference>
<comment type="similarity">
    <text evidence="1">Belongs to the peptidase S33 family.</text>
</comment>
<evidence type="ECO:0000256" key="1">
    <source>
        <dbReference type="ARBA" id="ARBA00010088"/>
    </source>
</evidence>
<dbReference type="PANTHER" id="PTHR43248:SF29">
    <property type="entry name" value="TRIPEPTIDYL AMINOPEPTIDASE"/>
    <property type="match status" value="1"/>
</dbReference>
<proteinExistence type="inferred from homology"/>
<dbReference type="Pfam" id="PF08386">
    <property type="entry name" value="Abhydrolase_4"/>
    <property type="match status" value="1"/>
</dbReference>
<keyword evidence="7" id="KW-1185">Reference proteome</keyword>
<accession>A0ABX8QZ55</accession>
<feature type="domain" description="AB hydrolase-1" evidence="4">
    <location>
        <begin position="95"/>
        <end position="245"/>
    </location>
</feature>
<evidence type="ECO:0000313" key="6">
    <source>
        <dbReference type="EMBL" id="QXJ23464.1"/>
    </source>
</evidence>
<dbReference type="EMBL" id="CP059572">
    <property type="protein sequence ID" value="QXJ23464.1"/>
    <property type="molecule type" value="Genomic_DNA"/>
</dbReference>
<dbReference type="InterPro" id="IPR013595">
    <property type="entry name" value="Pept_S33_TAP-like_C"/>
</dbReference>
<dbReference type="SUPFAM" id="SSF53474">
    <property type="entry name" value="alpha/beta-Hydrolases"/>
    <property type="match status" value="1"/>
</dbReference>
<evidence type="ECO:0000256" key="3">
    <source>
        <dbReference type="ARBA" id="ARBA00022801"/>
    </source>
</evidence>
<dbReference type="Proteomes" id="UP001049518">
    <property type="component" value="Chromosome"/>
</dbReference>
<evidence type="ECO:0000256" key="2">
    <source>
        <dbReference type="ARBA" id="ARBA00022729"/>
    </source>
</evidence>
<organism evidence="6 7">
    <name type="scientific">Actinomadura graeca</name>
    <dbReference type="NCBI Taxonomy" id="2750812"/>
    <lineage>
        <taxon>Bacteria</taxon>
        <taxon>Bacillati</taxon>
        <taxon>Actinomycetota</taxon>
        <taxon>Actinomycetes</taxon>
        <taxon>Streptosporangiales</taxon>
        <taxon>Thermomonosporaceae</taxon>
        <taxon>Actinomadura</taxon>
    </lineage>
</organism>
<keyword evidence="2" id="KW-0732">Signal</keyword>
<sequence>MRVLGTALAVAGLAVGGLLVPTEHESGLVRFTHQPVVWTACARESDDDTGRRLDQAGARCAELRVPLDYGDPGGRTLKVAISRLKAADPARRRGVLLTNPGGPGSPGLDFGLDVRTAMRDVADDYDLIGFDPRFMGRSSPLSCGQVSWWLASSGVRRSSFDAAVRTARDVAQGCQEHGDNARLLPHASTSNTARDMDVIRAALDERTLSYYGVSYGADLGAVYTQLFPDTSDRIVIDSSTNPARTQYELGQDAGETQETGLDEWAAWTAGRSAEYGLGDTAERVRANVPRLLERAERDPIKIGGYRVDHRLLSVFLRNMVSQEDNDATLARSVRDLRDAAVGRRVTPNPELAAFLKTFTGPLVSTFVPGVTAVMCADAGWPAGGWPRDRERYWHDNQALRRSQPVFGALNTAISPCAFWKFPPREPATTIGNRVPLLMVQARRDNNTPYSGAQALHQKLTGSRLVTVDLRAHGVYTRGGEGLPVNACADDAVNAYLRTGTLPPKDLNCAK</sequence>
<keyword evidence="3 6" id="KW-0378">Hydrolase</keyword>
<dbReference type="Gene3D" id="3.40.50.1820">
    <property type="entry name" value="alpha/beta hydrolase"/>
    <property type="match status" value="1"/>
</dbReference>
<dbReference type="Pfam" id="PF00561">
    <property type="entry name" value="Abhydrolase_1"/>
    <property type="match status" value="1"/>
</dbReference>
<name>A0ABX8QZ55_9ACTN</name>
<dbReference type="InterPro" id="IPR000073">
    <property type="entry name" value="AB_hydrolase_1"/>
</dbReference>
<gene>
    <name evidence="6" type="ORF">AGRA3207_004616</name>
</gene>